<dbReference type="Proteomes" id="UP000182486">
    <property type="component" value="Unassembled WGS sequence"/>
</dbReference>
<dbReference type="SUPFAM" id="SSF50370">
    <property type="entry name" value="Ricin B-like lectins"/>
    <property type="match status" value="1"/>
</dbReference>
<organism evidence="2 3">
    <name type="scientific">Couchioplanes caeruleus subsp. caeruleus</name>
    <dbReference type="NCBI Taxonomy" id="56427"/>
    <lineage>
        <taxon>Bacteria</taxon>
        <taxon>Bacillati</taxon>
        <taxon>Actinomycetota</taxon>
        <taxon>Actinomycetes</taxon>
        <taxon>Micromonosporales</taxon>
        <taxon>Micromonosporaceae</taxon>
        <taxon>Couchioplanes</taxon>
    </lineage>
</organism>
<comment type="caution">
    <text evidence="2">The sequence shown here is derived from an EMBL/GenBank/DDBJ whole genome shotgun (WGS) entry which is preliminary data.</text>
</comment>
<evidence type="ECO:0000256" key="1">
    <source>
        <dbReference type="SAM" id="MobiDB-lite"/>
    </source>
</evidence>
<keyword evidence="3" id="KW-1185">Reference proteome</keyword>
<dbReference type="Gene3D" id="2.80.10.50">
    <property type="match status" value="1"/>
</dbReference>
<dbReference type="Pfam" id="PF13560">
    <property type="entry name" value="HTH_31"/>
    <property type="match status" value="1"/>
</dbReference>
<dbReference type="EMBL" id="MEIA01000338">
    <property type="protein sequence ID" value="OJF11419.1"/>
    <property type="molecule type" value="Genomic_DNA"/>
</dbReference>
<evidence type="ECO:0000313" key="2">
    <source>
        <dbReference type="EMBL" id="OJF11419.1"/>
    </source>
</evidence>
<dbReference type="CDD" id="cd00161">
    <property type="entry name" value="beta-trefoil_Ricin-like"/>
    <property type="match status" value="1"/>
</dbReference>
<name>A0A1K0GQ81_9ACTN</name>
<protein>
    <recommendedName>
        <fullName evidence="4">XRE family transcriptional regulator</fullName>
    </recommendedName>
</protein>
<dbReference type="AlphaFoldDB" id="A0A1K0GQ81"/>
<sequence>MSARSDVPEPGPNPPSPDATTTPAEYVAALRALREWSGLTYRQLAAKADACGDVLPSSTIASALGRSSLPRRQVVTAFVRACGLGDDEAVHWAEARDAIAAGRVASPSDAASEMAEGAAPMPEVRPVNPRAGTAARRRFPAGIAAAVLLLVTGGAAVLVRDGVRDQDGEGAVQRATDGPRRGDAGGAPIADGWYLLRPAHVDGHGLCLGEGRERNGRTDRPLVVQRPCDQVSPDTYVQSAGAGVVEIRWRHPKHGVGCLTVDEAYPGDGALLAPADCTGAAHQRYLLEAVDVPVPGGYRLRPVHSGLCVGILGGPAEDSAGAEAVQTPCTGAPDQELVFTATRQASRPS</sequence>
<proteinExistence type="predicted"/>
<evidence type="ECO:0000313" key="3">
    <source>
        <dbReference type="Proteomes" id="UP000182486"/>
    </source>
</evidence>
<accession>A0A1K0GQ81</accession>
<evidence type="ECO:0008006" key="4">
    <source>
        <dbReference type="Google" id="ProtNLM"/>
    </source>
</evidence>
<dbReference type="InterPro" id="IPR035992">
    <property type="entry name" value="Ricin_B-like_lectins"/>
</dbReference>
<feature type="region of interest" description="Disordered" evidence="1">
    <location>
        <begin position="1"/>
        <end position="21"/>
    </location>
</feature>
<gene>
    <name evidence="2" type="ORF">BG844_26430</name>
</gene>
<reference evidence="2 3" key="1">
    <citation type="submission" date="2016-09" db="EMBL/GenBank/DDBJ databases">
        <title>Couchioplanes caeruleus draft genome sequence.</title>
        <authorList>
            <person name="Sheehan J."/>
            <person name="Caffrey P."/>
        </authorList>
    </citation>
    <scope>NUCLEOTIDE SEQUENCE [LARGE SCALE GENOMIC DNA]</scope>
    <source>
        <strain evidence="2 3">DSM 43634</strain>
    </source>
</reference>